<comment type="caution">
    <text evidence="2">The sequence shown here is derived from an EMBL/GenBank/DDBJ whole genome shotgun (WGS) entry which is preliminary data.</text>
</comment>
<dbReference type="Pfam" id="PF00583">
    <property type="entry name" value="Acetyltransf_1"/>
    <property type="match status" value="1"/>
</dbReference>
<dbReference type="RefSeq" id="WP_380082858.1">
    <property type="nucleotide sequence ID" value="NZ_JBHSWD010000001.1"/>
</dbReference>
<dbReference type="InterPro" id="IPR000182">
    <property type="entry name" value="GNAT_dom"/>
</dbReference>
<feature type="domain" description="N-acetyltransferase" evidence="1">
    <location>
        <begin position="132"/>
        <end position="183"/>
    </location>
</feature>
<name>A0ABW1YCN6_9DEIO</name>
<evidence type="ECO:0000313" key="3">
    <source>
        <dbReference type="Proteomes" id="UP001596297"/>
    </source>
</evidence>
<dbReference type="Proteomes" id="UP001596297">
    <property type="component" value="Unassembled WGS sequence"/>
</dbReference>
<organism evidence="2 3">
    <name type="scientific">Deinococcus lacus</name>
    <dbReference type="NCBI Taxonomy" id="392561"/>
    <lineage>
        <taxon>Bacteria</taxon>
        <taxon>Thermotogati</taxon>
        <taxon>Deinococcota</taxon>
        <taxon>Deinococci</taxon>
        <taxon>Deinococcales</taxon>
        <taxon>Deinococcaceae</taxon>
        <taxon>Deinococcus</taxon>
    </lineage>
</organism>
<dbReference type="Gene3D" id="3.40.630.30">
    <property type="match status" value="1"/>
</dbReference>
<keyword evidence="2" id="KW-0808">Transferase</keyword>
<keyword evidence="3" id="KW-1185">Reference proteome</keyword>
<sequence length="212" mass="22809">MPALLLPVTPADLRPLGRVAYQTGFFGESAARYFPDERLFALLWVWPYLRTQTPGNLAACGAGGEMLGYILGETSPARYRRHLAAATLLGSLATLGGEVRHAPLACWSHLGRLARFSAPHASERLYPAHLHINLLPQARGLGLGRQLLGAHLAALERAGVPGVQLSATAENSAALGLYFSAGFSVLAEQETDLWTPWLGRPTRQLVLGLRLA</sequence>
<gene>
    <name evidence="2" type="ORF">ACFP81_07370</name>
</gene>
<dbReference type="GO" id="GO:0016746">
    <property type="term" value="F:acyltransferase activity"/>
    <property type="evidence" value="ECO:0007669"/>
    <property type="project" value="UniProtKB-KW"/>
</dbReference>
<proteinExistence type="predicted"/>
<protein>
    <submittedName>
        <fullName evidence="2">GNAT family N-acetyltransferase</fullName>
        <ecNumber evidence="2">2.3.1.-</ecNumber>
    </submittedName>
</protein>
<dbReference type="EC" id="2.3.1.-" evidence="2"/>
<dbReference type="SUPFAM" id="SSF55729">
    <property type="entry name" value="Acyl-CoA N-acyltransferases (Nat)"/>
    <property type="match status" value="1"/>
</dbReference>
<reference evidence="3" key="1">
    <citation type="journal article" date="2019" name="Int. J. Syst. Evol. Microbiol.">
        <title>The Global Catalogue of Microorganisms (GCM) 10K type strain sequencing project: providing services to taxonomists for standard genome sequencing and annotation.</title>
        <authorList>
            <consortium name="The Broad Institute Genomics Platform"/>
            <consortium name="The Broad Institute Genome Sequencing Center for Infectious Disease"/>
            <person name="Wu L."/>
            <person name="Ma J."/>
        </authorList>
    </citation>
    <scope>NUCLEOTIDE SEQUENCE [LARGE SCALE GENOMIC DNA]</scope>
    <source>
        <strain evidence="3">CGMCC 1.15772</strain>
    </source>
</reference>
<evidence type="ECO:0000313" key="2">
    <source>
        <dbReference type="EMBL" id="MFC6591846.1"/>
    </source>
</evidence>
<dbReference type="InterPro" id="IPR016181">
    <property type="entry name" value="Acyl_CoA_acyltransferase"/>
</dbReference>
<dbReference type="EMBL" id="JBHSWD010000001">
    <property type="protein sequence ID" value="MFC6591846.1"/>
    <property type="molecule type" value="Genomic_DNA"/>
</dbReference>
<evidence type="ECO:0000259" key="1">
    <source>
        <dbReference type="Pfam" id="PF00583"/>
    </source>
</evidence>
<keyword evidence="2" id="KW-0012">Acyltransferase</keyword>
<accession>A0ABW1YCN6</accession>